<protein>
    <submittedName>
        <fullName evidence="2">Uncharacterized protein</fullName>
    </submittedName>
</protein>
<comment type="caution">
    <text evidence="2">The sequence shown here is derived from an EMBL/GenBank/DDBJ whole genome shotgun (WGS) entry which is preliminary data.</text>
</comment>
<evidence type="ECO:0000313" key="3">
    <source>
        <dbReference type="Proteomes" id="UP000268093"/>
    </source>
</evidence>
<feature type="region of interest" description="Disordered" evidence="1">
    <location>
        <begin position="1"/>
        <end position="80"/>
    </location>
</feature>
<feature type="compositionally biased region" description="Low complexity" evidence="1">
    <location>
        <begin position="55"/>
        <end position="64"/>
    </location>
</feature>
<evidence type="ECO:0000256" key="1">
    <source>
        <dbReference type="SAM" id="MobiDB-lite"/>
    </source>
</evidence>
<keyword evidence="3" id="KW-1185">Reference proteome</keyword>
<dbReference type="Proteomes" id="UP000268093">
    <property type="component" value="Unassembled WGS sequence"/>
</dbReference>
<feature type="compositionally biased region" description="Polar residues" evidence="1">
    <location>
        <begin position="14"/>
        <end position="41"/>
    </location>
</feature>
<gene>
    <name evidence="2" type="ORF">BC936DRAFT_148482</name>
</gene>
<evidence type="ECO:0000313" key="2">
    <source>
        <dbReference type="EMBL" id="RUP45209.1"/>
    </source>
</evidence>
<dbReference type="EMBL" id="RBNI01007651">
    <property type="protein sequence ID" value="RUP45209.1"/>
    <property type="molecule type" value="Genomic_DNA"/>
</dbReference>
<sequence>MRRMPRGNRRQAHQTDNSYVESETQNAAVSDVHVSQKQTIYTHGGLRLSRQENLSSRSVRSATSSHKRSHSAEALTSGVNSPHTNILMLLAFRLQKADQCC</sequence>
<organism evidence="2 3">
    <name type="scientific">Jimgerdemannia flammicorona</name>
    <dbReference type="NCBI Taxonomy" id="994334"/>
    <lineage>
        <taxon>Eukaryota</taxon>
        <taxon>Fungi</taxon>
        <taxon>Fungi incertae sedis</taxon>
        <taxon>Mucoromycota</taxon>
        <taxon>Mucoromycotina</taxon>
        <taxon>Endogonomycetes</taxon>
        <taxon>Endogonales</taxon>
        <taxon>Endogonaceae</taxon>
        <taxon>Jimgerdemannia</taxon>
    </lineage>
</organism>
<name>A0A433D2Z8_9FUNG</name>
<accession>A0A433D2Z8</accession>
<dbReference type="AlphaFoldDB" id="A0A433D2Z8"/>
<feature type="compositionally biased region" description="Basic residues" evidence="1">
    <location>
        <begin position="1"/>
        <end position="12"/>
    </location>
</feature>
<proteinExistence type="predicted"/>
<reference evidence="2 3" key="1">
    <citation type="journal article" date="2018" name="New Phytol.">
        <title>Phylogenomics of Endogonaceae and evolution of mycorrhizas within Mucoromycota.</title>
        <authorList>
            <person name="Chang Y."/>
            <person name="Desiro A."/>
            <person name="Na H."/>
            <person name="Sandor L."/>
            <person name="Lipzen A."/>
            <person name="Clum A."/>
            <person name="Barry K."/>
            <person name="Grigoriev I.V."/>
            <person name="Martin F.M."/>
            <person name="Stajich J.E."/>
            <person name="Smith M.E."/>
            <person name="Bonito G."/>
            <person name="Spatafora J.W."/>
        </authorList>
    </citation>
    <scope>NUCLEOTIDE SEQUENCE [LARGE SCALE GENOMIC DNA]</scope>
    <source>
        <strain evidence="2 3">GMNB39</strain>
    </source>
</reference>